<proteinExistence type="predicted"/>
<protein>
    <submittedName>
        <fullName evidence="1">Uncharacterized protein</fullName>
    </submittedName>
</protein>
<gene>
    <name evidence="1" type="ORF">UFOVP1290_120</name>
</gene>
<sequence>MKHICPICQSEMTSGYGKIIYQDFSCRKDLDNHIYLYRYYEAFNKANSLNQNSEHISELKFRLTESDGFKLYVKIYYDQYRSEVWTKTNDNKRINIPKIITLDFSDLDKLKSKIKTYLIFS</sequence>
<accession>A0A6J5RGB8</accession>
<name>A0A6J5RGB8_9CAUD</name>
<reference evidence="1" key="1">
    <citation type="submission" date="2020-05" db="EMBL/GenBank/DDBJ databases">
        <authorList>
            <person name="Chiriac C."/>
            <person name="Salcher M."/>
            <person name="Ghai R."/>
            <person name="Kavagutti S V."/>
        </authorList>
    </citation>
    <scope>NUCLEOTIDE SEQUENCE</scope>
</reference>
<organism evidence="1">
    <name type="scientific">uncultured Caudovirales phage</name>
    <dbReference type="NCBI Taxonomy" id="2100421"/>
    <lineage>
        <taxon>Viruses</taxon>
        <taxon>Duplodnaviria</taxon>
        <taxon>Heunggongvirae</taxon>
        <taxon>Uroviricota</taxon>
        <taxon>Caudoviricetes</taxon>
        <taxon>Peduoviridae</taxon>
        <taxon>Maltschvirus</taxon>
        <taxon>Maltschvirus maltsch</taxon>
    </lineage>
</organism>
<evidence type="ECO:0000313" key="1">
    <source>
        <dbReference type="EMBL" id="CAB4196600.1"/>
    </source>
</evidence>
<dbReference type="EMBL" id="LR797252">
    <property type="protein sequence ID" value="CAB4196600.1"/>
    <property type="molecule type" value="Genomic_DNA"/>
</dbReference>